<sequence>MNTSASRTGARTSVKANKLGYRSSDGKTQIRALTWEPEKSPGIAPAGIVQIVHGMSEHVERYDEFARYLVSRGYIVCANDHVGHGKSVSDPSEWGCLPSVGGKDVLINDVHELRKTVASRYARQTPYIMFGHSMGSFIVRAYLARNAAGLAAAVICGTGQQPLLLSKFGNIIARRIASSKGEAYKSAFLDGLGAGAFAKKIENARTPFDWISTDDAVVDAYIADESCGVMFSAGGYATLTDLTGEVVTAAAAQAVPAELPLLFIAGALDPVGDNGKGVERAVEQYRRAGVKDIDLKLYEGMRHEILNEPGRAEVFADVADWIDAHKAG</sequence>
<dbReference type="GO" id="GO:0016787">
    <property type="term" value="F:hydrolase activity"/>
    <property type="evidence" value="ECO:0007669"/>
    <property type="project" value="UniProtKB-KW"/>
</dbReference>
<dbReference type="InterPro" id="IPR022742">
    <property type="entry name" value="Hydrolase_4"/>
</dbReference>
<dbReference type="RefSeq" id="WP_102375170.1">
    <property type="nucleotide sequence ID" value="NZ_JBBNOP010000012.1"/>
</dbReference>
<dbReference type="Gene3D" id="3.40.50.1820">
    <property type="entry name" value="alpha/beta hydrolase"/>
    <property type="match status" value="1"/>
</dbReference>
<comment type="caution">
    <text evidence="2">The sequence shown here is derived from an EMBL/GenBank/DDBJ whole genome shotgun (WGS) entry which is preliminary data.</text>
</comment>
<dbReference type="InterPro" id="IPR051044">
    <property type="entry name" value="MAG_DAG_Lipase"/>
</dbReference>
<organism evidence="2 3">
    <name type="scientific">Raoultibacter massiliensis</name>
    <dbReference type="NCBI Taxonomy" id="1852371"/>
    <lineage>
        <taxon>Bacteria</taxon>
        <taxon>Bacillati</taxon>
        <taxon>Actinomycetota</taxon>
        <taxon>Coriobacteriia</taxon>
        <taxon>Eggerthellales</taxon>
        <taxon>Eggerthellaceae</taxon>
        <taxon>Raoultibacter</taxon>
    </lineage>
</organism>
<evidence type="ECO:0000259" key="1">
    <source>
        <dbReference type="Pfam" id="PF12146"/>
    </source>
</evidence>
<reference evidence="2 3" key="1">
    <citation type="submission" date="2024-04" db="EMBL/GenBank/DDBJ databases">
        <title>Human intestinal bacterial collection.</title>
        <authorList>
            <person name="Pauvert C."/>
            <person name="Hitch T.C.A."/>
            <person name="Clavel T."/>
        </authorList>
    </citation>
    <scope>NUCLEOTIDE SEQUENCE [LARGE SCALE GENOMIC DNA]</scope>
    <source>
        <strain evidence="2 3">CLA-KB-H42</strain>
    </source>
</reference>
<dbReference type="Pfam" id="PF12146">
    <property type="entry name" value="Hydrolase_4"/>
    <property type="match status" value="1"/>
</dbReference>
<accession>A0ABV1JFJ0</accession>
<dbReference type="SUPFAM" id="SSF53474">
    <property type="entry name" value="alpha/beta-Hydrolases"/>
    <property type="match status" value="1"/>
</dbReference>
<proteinExistence type="predicted"/>
<dbReference type="EMBL" id="JBBNOP010000012">
    <property type="protein sequence ID" value="MEQ3363849.1"/>
    <property type="molecule type" value="Genomic_DNA"/>
</dbReference>
<name>A0ABV1JFJ0_9ACTN</name>
<evidence type="ECO:0000313" key="3">
    <source>
        <dbReference type="Proteomes" id="UP001487305"/>
    </source>
</evidence>
<dbReference type="PANTHER" id="PTHR11614">
    <property type="entry name" value="PHOSPHOLIPASE-RELATED"/>
    <property type="match status" value="1"/>
</dbReference>
<feature type="domain" description="Serine aminopeptidase S33" evidence="1">
    <location>
        <begin position="45"/>
        <end position="309"/>
    </location>
</feature>
<dbReference type="InterPro" id="IPR029058">
    <property type="entry name" value="AB_hydrolase_fold"/>
</dbReference>
<protein>
    <submittedName>
        <fullName evidence="2">Alpha/beta hydrolase</fullName>
    </submittedName>
</protein>
<dbReference type="Proteomes" id="UP001487305">
    <property type="component" value="Unassembled WGS sequence"/>
</dbReference>
<evidence type="ECO:0000313" key="2">
    <source>
        <dbReference type="EMBL" id="MEQ3363849.1"/>
    </source>
</evidence>
<keyword evidence="3" id="KW-1185">Reference proteome</keyword>
<gene>
    <name evidence="2" type="ORF">AAA083_12765</name>
</gene>
<keyword evidence="2" id="KW-0378">Hydrolase</keyword>